<evidence type="ECO:0000259" key="4">
    <source>
        <dbReference type="Pfam" id="PF13976"/>
    </source>
</evidence>
<feature type="compositionally biased region" description="Pro residues" evidence="1">
    <location>
        <begin position="573"/>
        <end position="584"/>
    </location>
</feature>
<feature type="region of interest" description="Disordered" evidence="1">
    <location>
        <begin position="65"/>
        <end position="88"/>
    </location>
</feature>
<protein>
    <recommendedName>
        <fullName evidence="8">Reverse transcriptase Ty1/copia-type domain-containing protein</fullName>
    </recommendedName>
</protein>
<dbReference type="InterPro" id="IPR013103">
    <property type="entry name" value="RVT_2"/>
</dbReference>
<dbReference type="Pfam" id="PF13976">
    <property type="entry name" value="gag_pre-integrs"/>
    <property type="match status" value="1"/>
</dbReference>
<feature type="region of interest" description="Disordered" evidence="1">
    <location>
        <begin position="538"/>
        <end position="657"/>
    </location>
</feature>
<organism evidence="6">
    <name type="scientific">Oryza meridionalis</name>
    <dbReference type="NCBI Taxonomy" id="40149"/>
    <lineage>
        <taxon>Eukaryota</taxon>
        <taxon>Viridiplantae</taxon>
        <taxon>Streptophyta</taxon>
        <taxon>Embryophyta</taxon>
        <taxon>Tracheophyta</taxon>
        <taxon>Spermatophyta</taxon>
        <taxon>Magnoliopsida</taxon>
        <taxon>Liliopsida</taxon>
        <taxon>Poales</taxon>
        <taxon>Poaceae</taxon>
        <taxon>BOP clade</taxon>
        <taxon>Oryzoideae</taxon>
        <taxon>Oryzeae</taxon>
        <taxon>Oryzinae</taxon>
        <taxon>Oryza</taxon>
    </lineage>
</organism>
<keyword evidence="2" id="KW-0812">Transmembrane</keyword>
<dbReference type="Pfam" id="PF14223">
    <property type="entry name" value="Retrotran_gag_2"/>
    <property type="match status" value="1"/>
</dbReference>
<keyword evidence="7" id="KW-1185">Reference proteome</keyword>
<dbReference type="CDD" id="cd09272">
    <property type="entry name" value="RNase_HI_RT_Ty1"/>
    <property type="match status" value="1"/>
</dbReference>
<feature type="domain" description="Retroviral polymerase SH3-like" evidence="5">
    <location>
        <begin position="482"/>
        <end position="517"/>
    </location>
</feature>
<dbReference type="SUPFAM" id="SSF53098">
    <property type="entry name" value="Ribonuclease H-like"/>
    <property type="match status" value="1"/>
</dbReference>
<keyword evidence="2" id="KW-1133">Transmembrane helix</keyword>
<reference evidence="6" key="2">
    <citation type="submission" date="2018-05" db="EMBL/GenBank/DDBJ databases">
        <title>OmerRS3 (Oryza meridionalis Reference Sequence Version 3).</title>
        <authorList>
            <person name="Zhang J."/>
            <person name="Kudrna D."/>
            <person name="Lee S."/>
            <person name="Talag J."/>
            <person name="Welchert J."/>
            <person name="Wing R.A."/>
        </authorList>
    </citation>
    <scope>NUCLEOTIDE SEQUENCE [LARGE SCALE GENOMIC DNA]</scope>
    <source>
        <strain evidence="6">cv. OR44</strain>
    </source>
</reference>
<dbReference type="STRING" id="40149.A0A0E0E2C1"/>
<dbReference type="Proteomes" id="UP000008021">
    <property type="component" value="Chromosome 6"/>
</dbReference>
<dbReference type="Pfam" id="PF25597">
    <property type="entry name" value="SH3_retrovirus"/>
    <property type="match status" value="1"/>
</dbReference>
<evidence type="ECO:0000259" key="5">
    <source>
        <dbReference type="Pfam" id="PF25597"/>
    </source>
</evidence>
<evidence type="ECO:0008006" key="8">
    <source>
        <dbReference type="Google" id="ProtNLM"/>
    </source>
</evidence>
<feature type="transmembrane region" description="Helical" evidence="2">
    <location>
        <begin position="901"/>
        <end position="922"/>
    </location>
</feature>
<feature type="compositionally biased region" description="Low complexity" evidence="1">
    <location>
        <begin position="612"/>
        <end position="637"/>
    </location>
</feature>
<feature type="compositionally biased region" description="Low complexity" evidence="1">
    <location>
        <begin position="585"/>
        <end position="601"/>
    </location>
</feature>
<sequence>MSTAGSSLSNVALVDTIVMAVDDAMRASYQPPPGLTIDEAISKSIADSAADKASAVVRDALSKHLPAPPATSELPATTEINSGAPPASSSVLPEIAALLARLSGELPTSAPTNGAVIDNTARASPPPALDADARNALHAQAVAVLNVKALVPVTLDLAAARTTLDGVADWTQMECVVLAWLYGTISQDLLQEVMSPTTSARTVWRDLEFQFLGNCELRAINLSAEFHTFQQGDLSVSEYCRRLRTMADNLADLGEPQSDRTLVLTLINWLSPKYGNMQSLLPMQIPFPSFLQARSQLLEEITKVSPHIIKDLISTRCFARDNWCTVSLDPFGLSVKDYQTRIEIARCNSSGDLYPLTADSLPSAASAHAFVASSSNTDLWHRRLGHLGHEALTRLAQASVIPPPKGATSLCHVCQLGRHIRLPFTTSFTRARSKFETQFSTNIWSIQCDNGREFDNSSARSFFLTNGVSLRMSCPHTSPQNGYPQDHKGYRCFDPTTNRIYISRHVMFDEHSFPYAEMANHTDATNLDFLEDFTATAPAPIGRRPGALWSGSGSQPTPTRSASPASRDGPRQPAGPPASPPASPPRGLLPTPSHGPSASSPRGPPASPPGGPSASPGLIPVSSHGSPPAASSSTRSSVQPHITAPPHDLTWLLPPSGAITRPRSARVPGFSAPPTQVGVSLVINDHTMVTRAKAGVHRPVQPFNLHAASLSPVPRTYRAALADPNWRAAMEEEYTALLANRTWGLVPRPSGVNVVIGKWIFRHKFQADESLDRYKARWVLRGFTQRPGIDFDETFSPVVKPATVRTVLSLTVSKDWPIHQLDVKNAFLHGTLQETVYCCQPADFTDPAKPDMICRLNRSLYGLKQAPHAWYSRFASFLLTLGFTEARSDTSLFIYHRGHDVVYLLLILGLCITFLESVSVALQRVCFSVNASTFLIYLLVLACPSASHVPHLSTLMPSSAVDGAPVADPTDYRSLTGALQYLAFTRPDISYVVQQICLHMHDPREPHLAALKRILRYTQGTVDHGLHIERSRTVDLVAYSDADWAGCPDTRRSTSGYAVFLGDNLISWSSKRQNTVSRSSAEAEYRAVANVVTETCWLRQLQIGLIAGSSF</sequence>
<feature type="domain" description="GAG-pre-integrase" evidence="4">
    <location>
        <begin position="352"/>
        <end position="419"/>
    </location>
</feature>
<dbReference type="SUPFAM" id="SSF56672">
    <property type="entry name" value="DNA/RNA polymerases"/>
    <property type="match status" value="1"/>
</dbReference>
<reference evidence="6" key="1">
    <citation type="submission" date="2015-04" db="UniProtKB">
        <authorList>
            <consortium name="EnsemblPlants"/>
        </authorList>
    </citation>
    <scope>IDENTIFICATION</scope>
</reference>
<dbReference type="PANTHER" id="PTHR11439">
    <property type="entry name" value="GAG-POL-RELATED RETROTRANSPOSON"/>
    <property type="match status" value="1"/>
</dbReference>
<evidence type="ECO:0000313" key="7">
    <source>
        <dbReference type="Proteomes" id="UP000008021"/>
    </source>
</evidence>
<feature type="domain" description="Reverse transcriptase Ty1/copia-type" evidence="3">
    <location>
        <begin position="740"/>
        <end position="901"/>
    </location>
</feature>
<dbReference type="InterPro" id="IPR025724">
    <property type="entry name" value="GAG-pre-integrase_dom"/>
</dbReference>
<keyword evidence="2" id="KW-0472">Membrane</keyword>
<dbReference type="InterPro" id="IPR036397">
    <property type="entry name" value="RNaseH_sf"/>
</dbReference>
<feature type="compositionally biased region" description="Polar residues" evidence="1">
    <location>
        <begin position="551"/>
        <end position="564"/>
    </location>
</feature>
<name>A0A0E0E2C1_9ORYZ</name>
<feature type="compositionally biased region" description="Polar residues" evidence="1">
    <location>
        <begin position="74"/>
        <end position="88"/>
    </location>
</feature>
<dbReference type="InterPro" id="IPR012337">
    <property type="entry name" value="RNaseH-like_sf"/>
</dbReference>
<dbReference type="Gramene" id="OMERI06G17380.1">
    <property type="protein sequence ID" value="OMERI06G17380.1"/>
    <property type="gene ID" value="OMERI06G17380"/>
</dbReference>
<dbReference type="PANTHER" id="PTHR11439:SF524">
    <property type="entry name" value="RNA-DIRECTED DNA POLYMERASE, PROTEIN KINASE RLK-PELLE-DLSV FAMILY"/>
    <property type="match status" value="1"/>
</dbReference>
<dbReference type="HOGENOM" id="CLU_281799_0_0_1"/>
<dbReference type="GO" id="GO:0003676">
    <property type="term" value="F:nucleic acid binding"/>
    <property type="evidence" value="ECO:0007669"/>
    <property type="project" value="InterPro"/>
</dbReference>
<dbReference type="Gene3D" id="3.30.420.10">
    <property type="entry name" value="Ribonuclease H-like superfamily/Ribonuclease H"/>
    <property type="match status" value="1"/>
</dbReference>
<dbReference type="Pfam" id="PF07727">
    <property type="entry name" value="RVT_2"/>
    <property type="match status" value="1"/>
</dbReference>
<feature type="compositionally biased region" description="Pro residues" evidence="1">
    <location>
        <begin position="602"/>
        <end position="611"/>
    </location>
</feature>
<dbReference type="AlphaFoldDB" id="A0A0E0E2C1"/>
<evidence type="ECO:0000256" key="1">
    <source>
        <dbReference type="SAM" id="MobiDB-lite"/>
    </source>
</evidence>
<evidence type="ECO:0000256" key="2">
    <source>
        <dbReference type="SAM" id="Phobius"/>
    </source>
</evidence>
<evidence type="ECO:0000313" key="6">
    <source>
        <dbReference type="EnsemblPlants" id="OMERI06G17380.1"/>
    </source>
</evidence>
<dbReference type="InterPro" id="IPR057670">
    <property type="entry name" value="SH3_retrovirus"/>
</dbReference>
<feature type="transmembrane region" description="Helical" evidence="2">
    <location>
        <begin position="934"/>
        <end position="952"/>
    </location>
</feature>
<dbReference type="EnsemblPlants" id="OMERI06G17380.1">
    <property type="protein sequence ID" value="OMERI06G17380.1"/>
    <property type="gene ID" value="OMERI06G17380"/>
</dbReference>
<proteinExistence type="predicted"/>
<dbReference type="InterPro" id="IPR043502">
    <property type="entry name" value="DNA/RNA_pol_sf"/>
</dbReference>
<accession>A0A0E0E2C1</accession>
<evidence type="ECO:0000259" key="3">
    <source>
        <dbReference type="Pfam" id="PF07727"/>
    </source>
</evidence>